<evidence type="ECO:0000256" key="4">
    <source>
        <dbReference type="ARBA" id="ARBA00022525"/>
    </source>
</evidence>
<reference evidence="7 8" key="1">
    <citation type="submission" date="2014-04" db="EMBL/GenBank/DDBJ databases">
        <title>Draft genome sequence of Photobacterium halotolerans S2753: a solonamide, ngercheumicin and holomycin producer.</title>
        <authorList>
            <person name="Machado H.R."/>
            <person name="Gram L."/>
        </authorList>
    </citation>
    <scope>NUCLEOTIDE SEQUENCE [LARGE SCALE GENOMIC DNA]</scope>
    <source>
        <strain evidence="7 8">S2753</strain>
    </source>
</reference>
<comment type="subcellular location">
    <subcellularLocation>
        <location evidence="1">Bacterial flagellum</location>
    </subcellularLocation>
    <subcellularLocation>
        <location evidence="2">Secreted</location>
    </subcellularLocation>
</comment>
<dbReference type="GO" id="GO:0009288">
    <property type="term" value="C:bacterial-type flagellum"/>
    <property type="evidence" value="ECO:0007669"/>
    <property type="project" value="UniProtKB-SubCell"/>
</dbReference>
<comment type="similarity">
    <text evidence="3">Belongs to the bacterial flagellin family.</text>
</comment>
<dbReference type="PANTHER" id="PTHR42792:SF1">
    <property type="entry name" value="FLAGELLAR HOOK-ASSOCIATED PROTEIN 3"/>
    <property type="match status" value="1"/>
</dbReference>
<evidence type="ECO:0000259" key="6">
    <source>
        <dbReference type="Pfam" id="PF00669"/>
    </source>
</evidence>
<dbReference type="PANTHER" id="PTHR42792">
    <property type="entry name" value="FLAGELLIN"/>
    <property type="match status" value="1"/>
</dbReference>
<comment type="caution">
    <text evidence="7">The sequence shown here is derived from an EMBL/GenBank/DDBJ whole genome shotgun (WGS) entry which is preliminary data.</text>
</comment>
<evidence type="ECO:0000256" key="5">
    <source>
        <dbReference type="ARBA" id="ARBA00023143"/>
    </source>
</evidence>
<dbReference type="GO" id="GO:0005198">
    <property type="term" value="F:structural molecule activity"/>
    <property type="evidence" value="ECO:0007669"/>
    <property type="project" value="InterPro"/>
</dbReference>
<evidence type="ECO:0000256" key="1">
    <source>
        <dbReference type="ARBA" id="ARBA00004365"/>
    </source>
</evidence>
<keyword evidence="4" id="KW-0964">Secreted</keyword>
<keyword evidence="5" id="KW-0975">Bacterial flagellum</keyword>
<keyword evidence="8" id="KW-1185">Reference proteome</keyword>
<gene>
    <name evidence="7" type="ORF">EA58_14075</name>
</gene>
<organism evidence="7 8">
    <name type="scientific">Photobacterium galatheae</name>
    <dbReference type="NCBI Taxonomy" id="1654360"/>
    <lineage>
        <taxon>Bacteria</taxon>
        <taxon>Pseudomonadati</taxon>
        <taxon>Pseudomonadota</taxon>
        <taxon>Gammaproteobacteria</taxon>
        <taxon>Vibrionales</taxon>
        <taxon>Vibrionaceae</taxon>
        <taxon>Photobacterium</taxon>
    </lineage>
</organism>
<feature type="domain" description="Flagellin N-terminal" evidence="6">
    <location>
        <begin position="6"/>
        <end position="113"/>
    </location>
</feature>
<proteinExistence type="inferred from homology"/>
<protein>
    <recommendedName>
        <fullName evidence="6">Flagellin N-terminal domain-containing protein</fullName>
    </recommendedName>
</protein>
<sequence length="282" mass="31456">MQHTQYRVLKSGDDPIAQGRIINLKKSISDLNDYKTSAQVVQTELSEIESRTKSYGELFNQLNTLIGKISSGTMNSRDLKQQSKQMDGMMNDLAQIFNTKNTNGEYVFGGTATDSPPFVKEKQTLAIDGVDREVEIWVYKGNQEKKLTQIGASVSLPSSVIGSELVSANGTTIFETVAKAQYYLSQGQDMPNNILEEVETSFDALLDQRISFQSDIGHAYATAERNTNMYQGMMDEYTKLLSNTEDSDYIAVVTEIKKQQQIMNALAQSSKVLMDMATLKFN</sequence>
<evidence type="ECO:0000256" key="2">
    <source>
        <dbReference type="ARBA" id="ARBA00004613"/>
    </source>
</evidence>
<dbReference type="EMBL" id="JMIB01000027">
    <property type="protein sequence ID" value="KDM90883.1"/>
    <property type="molecule type" value="Genomic_DNA"/>
</dbReference>
<name>A0A066RU20_9GAMM</name>
<evidence type="ECO:0000313" key="8">
    <source>
        <dbReference type="Proteomes" id="UP000027192"/>
    </source>
</evidence>
<evidence type="ECO:0000256" key="3">
    <source>
        <dbReference type="ARBA" id="ARBA00005709"/>
    </source>
</evidence>
<dbReference type="InterPro" id="IPR001492">
    <property type="entry name" value="Flagellin"/>
</dbReference>
<dbReference type="AlphaFoldDB" id="A0A066RU20"/>
<dbReference type="STRING" id="1654360.EA58_14075"/>
<dbReference type="GO" id="GO:0005576">
    <property type="term" value="C:extracellular region"/>
    <property type="evidence" value="ECO:0007669"/>
    <property type="project" value="UniProtKB-SubCell"/>
</dbReference>
<dbReference type="Proteomes" id="UP000027192">
    <property type="component" value="Unassembled WGS sequence"/>
</dbReference>
<dbReference type="InterPro" id="IPR001029">
    <property type="entry name" value="Flagellin_N"/>
</dbReference>
<dbReference type="Gene3D" id="1.20.1330.10">
    <property type="entry name" value="f41 fragment of flagellin, N-terminal domain"/>
    <property type="match status" value="1"/>
</dbReference>
<accession>A0A066RU20</accession>
<evidence type="ECO:0000313" key="7">
    <source>
        <dbReference type="EMBL" id="KDM90883.1"/>
    </source>
</evidence>
<dbReference type="SUPFAM" id="SSF64518">
    <property type="entry name" value="Phase 1 flagellin"/>
    <property type="match status" value="1"/>
</dbReference>
<dbReference type="Pfam" id="PF00669">
    <property type="entry name" value="Flagellin_N"/>
    <property type="match status" value="1"/>
</dbReference>